<sequence>MVDNQRNILEVVFKDLNQDTNEKTELTPFMAKCNTYATTIDKNVPFNRCQKQAIYAIVNGVHGSVPFILWGPPGTGKTVTLVECVKQLLIKYPTNRILICAPSNTAADLLALKLLENNAVKVHQLRRYYALGRHVNERNSALDNIVCMTRVNCFGEMINVFSVDTRENMLKINVFVTTLTFCSGIEDLERGFFTHIFIDETAQSFEPETLLPITRFATERTRVVLCGDHQQLGPIFECFKHIMLHLARSLMERLMTTYNKIAYNDKRTTCKLLDSYRCHPAILRFPSNKFYGGALNAVSKDRNSLCNWKHLPNKNNFPIIFHLLDGGSEERQVGSTSYYNPQEADVIVTYVELLLKSGVQPRDIGIVSPYKNQKRVIREKVSPEITVDSVECFQGSERRVIIVTTARSGSIGFMGDNKRVNTIITRAMELLIVISSDGLIRRMNESLARQYFRFLGFFQYCVENKAVVAHIVNRDPVRDLATRLEQLGYNHVEKTKGETKSPVIYGLSKVDKKDEPGFIKTEPSPNTFPNRTSQIFDEQPTTSYNPTSSTHPKPSKDLEKLTVISSTPEPFRLRVEDYPSLGNTAERNSASLYNIHQTGDCIVSPSMRSEHKNDLNPCNFPRICQIGVPSTTIGVFFLVSNIEIFQFSNWIAVEKFHATHIFGPKIPKPLNYQFECTSTATELQKNLSAASFGKSEPLDLTYQSRTVNAQLVNTLNAAVSNSPKHGLSATFEGHEHNAESNTASRPVSSALPPSLKSVLEDRLLGSTPLSRATSPTYCSAEARKALMDTAAQFTSLLQDDKLLTGNNPNNSAYAHRESGETKCDKVGELAKDESCVLM</sequence>
<dbReference type="CDD" id="cd18808">
    <property type="entry name" value="SF1_C_Upf1"/>
    <property type="match status" value="1"/>
</dbReference>
<evidence type="ECO:0000313" key="4">
    <source>
        <dbReference type="EMBL" id="KAI1725961.1"/>
    </source>
</evidence>
<dbReference type="Pfam" id="PF13087">
    <property type="entry name" value="AAA_12"/>
    <property type="match status" value="1"/>
</dbReference>
<dbReference type="GO" id="GO:0035194">
    <property type="term" value="P:regulatory ncRNA-mediated post-transcriptional gene silencing"/>
    <property type="evidence" value="ECO:0007669"/>
    <property type="project" value="TreeGrafter"/>
</dbReference>
<dbReference type="AlphaFoldDB" id="A0AAD4NI57"/>
<protein>
    <submittedName>
        <fullName evidence="4">AAA domain-containing protein</fullName>
    </submittedName>
</protein>
<dbReference type="SUPFAM" id="SSF52540">
    <property type="entry name" value="P-loop containing nucleoside triphosphate hydrolases"/>
    <property type="match status" value="1"/>
</dbReference>
<feature type="region of interest" description="Disordered" evidence="1">
    <location>
        <begin position="515"/>
        <end position="557"/>
    </location>
</feature>
<comment type="caution">
    <text evidence="4">The sequence shown here is derived from an EMBL/GenBank/DDBJ whole genome shotgun (WGS) entry which is preliminary data.</text>
</comment>
<dbReference type="InterPro" id="IPR041679">
    <property type="entry name" value="DNA2/NAM7-like_C"/>
</dbReference>
<feature type="region of interest" description="Disordered" evidence="1">
    <location>
        <begin position="802"/>
        <end position="821"/>
    </location>
</feature>
<dbReference type="GO" id="GO:0043186">
    <property type="term" value="C:P granule"/>
    <property type="evidence" value="ECO:0007669"/>
    <property type="project" value="TreeGrafter"/>
</dbReference>
<dbReference type="PANTHER" id="PTHR10887:SF322">
    <property type="entry name" value="HELICASE MOV-10"/>
    <property type="match status" value="1"/>
</dbReference>
<keyword evidence="5" id="KW-1185">Reference proteome</keyword>
<proteinExistence type="predicted"/>
<dbReference type="Gene3D" id="3.40.50.300">
    <property type="entry name" value="P-loop containing nucleotide triphosphate hydrolases"/>
    <property type="match status" value="2"/>
</dbReference>
<feature type="domain" description="DNA2/NAM7 helicase helicase" evidence="2">
    <location>
        <begin position="166"/>
        <end position="235"/>
    </location>
</feature>
<dbReference type="InterPro" id="IPR041677">
    <property type="entry name" value="DNA2/NAM7_AAA_11"/>
</dbReference>
<feature type="compositionally biased region" description="Polar residues" evidence="1">
    <location>
        <begin position="523"/>
        <end position="552"/>
    </location>
</feature>
<organism evidence="4 5">
    <name type="scientific">Ditylenchus destructor</name>
    <dbReference type="NCBI Taxonomy" id="166010"/>
    <lineage>
        <taxon>Eukaryota</taxon>
        <taxon>Metazoa</taxon>
        <taxon>Ecdysozoa</taxon>
        <taxon>Nematoda</taxon>
        <taxon>Chromadorea</taxon>
        <taxon>Rhabditida</taxon>
        <taxon>Tylenchina</taxon>
        <taxon>Tylenchomorpha</taxon>
        <taxon>Sphaerularioidea</taxon>
        <taxon>Anguinidae</taxon>
        <taxon>Anguininae</taxon>
        <taxon>Ditylenchus</taxon>
    </lineage>
</organism>
<evidence type="ECO:0000259" key="3">
    <source>
        <dbReference type="Pfam" id="PF13087"/>
    </source>
</evidence>
<dbReference type="Proteomes" id="UP001201812">
    <property type="component" value="Unassembled WGS sequence"/>
</dbReference>
<reference evidence="4" key="1">
    <citation type="submission" date="2022-01" db="EMBL/GenBank/DDBJ databases">
        <title>Genome Sequence Resource for Two Populations of Ditylenchus destructor, the Migratory Endoparasitic Phytonematode.</title>
        <authorList>
            <person name="Zhang H."/>
            <person name="Lin R."/>
            <person name="Xie B."/>
        </authorList>
    </citation>
    <scope>NUCLEOTIDE SEQUENCE</scope>
    <source>
        <strain evidence="4">BazhouSP</strain>
    </source>
</reference>
<dbReference type="InterPro" id="IPR045055">
    <property type="entry name" value="DNA2/NAM7-like"/>
</dbReference>
<dbReference type="PANTHER" id="PTHR10887">
    <property type="entry name" value="DNA2/NAM7 HELICASE FAMILY"/>
    <property type="match status" value="1"/>
</dbReference>
<name>A0AAD4NI57_9BILA</name>
<dbReference type="EMBL" id="JAKKPZ010000002">
    <property type="protein sequence ID" value="KAI1725961.1"/>
    <property type="molecule type" value="Genomic_DNA"/>
</dbReference>
<dbReference type="GO" id="GO:0005829">
    <property type="term" value="C:cytosol"/>
    <property type="evidence" value="ECO:0007669"/>
    <property type="project" value="TreeGrafter"/>
</dbReference>
<gene>
    <name evidence="4" type="ORF">DdX_02653</name>
</gene>
<evidence type="ECO:0000313" key="5">
    <source>
        <dbReference type="Proteomes" id="UP001201812"/>
    </source>
</evidence>
<evidence type="ECO:0000256" key="1">
    <source>
        <dbReference type="SAM" id="MobiDB-lite"/>
    </source>
</evidence>
<accession>A0AAD4NI57</accession>
<dbReference type="InterPro" id="IPR027417">
    <property type="entry name" value="P-loop_NTPase"/>
</dbReference>
<feature type="domain" description="DNA2/NAM7 helicase helicase" evidence="2">
    <location>
        <begin position="46"/>
        <end position="123"/>
    </location>
</feature>
<evidence type="ECO:0000259" key="2">
    <source>
        <dbReference type="Pfam" id="PF13086"/>
    </source>
</evidence>
<feature type="domain" description="DNA2/NAM7 helicase-like C-terminal" evidence="3">
    <location>
        <begin position="246"/>
        <end position="436"/>
    </location>
</feature>
<feature type="region of interest" description="Disordered" evidence="1">
    <location>
        <begin position="726"/>
        <end position="752"/>
    </location>
</feature>
<dbReference type="InterPro" id="IPR047187">
    <property type="entry name" value="SF1_C_Upf1"/>
</dbReference>
<dbReference type="GO" id="GO:0004386">
    <property type="term" value="F:helicase activity"/>
    <property type="evidence" value="ECO:0007669"/>
    <property type="project" value="InterPro"/>
</dbReference>
<dbReference type="Pfam" id="PF13086">
    <property type="entry name" value="AAA_11"/>
    <property type="match status" value="2"/>
</dbReference>